<keyword evidence="4 6" id="KW-0333">Golgi apparatus</keyword>
<dbReference type="GO" id="GO:0005901">
    <property type="term" value="C:caveola"/>
    <property type="evidence" value="ECO:0007669"/>
    <property type="project" value="UniProtKB-SubCell"/>
</dbReference>
<dbReference type="GO" id="GO:0070836">
    <property type="term" value="P:caveola assembly"/>
    <property type="evidence" value="ECO:0007669"/>
    <property type="project" value="InterPro"/>
</dbReference>
<keyword evidence="5 6" id="KW-0472">Membrane</keyword>
<dbReference type="GO" id="GO:0060090">
    <property type="term" value="F:molecular adaptor activity"/>
    <property type="evidence" value="ECO:0007669"/>
    <property type="project" value="TreeGrafter"/>
</dbReference>
<feature type="non-terminal residue" evidence="8">
    <location>
        <position position="1"/>
    </location>
</feature>
<evidence type="ECO:0000256" key="3">
    <source>
        <dbReference type="ARBA" id="ARBA00022475"/>
    </source>
</evidence>
<dbReference type="Proteomes" id="UP001205998">
    <property type="component" value="Unassembled WGS sequence"/>
</dbReference>
<feature type="transmembrane region" description="Helical" evidence="7">
    <location>
        <begin position="87"/>
        <end position="106"/>
    </location>
</feature>
<evidence type="ECO:0000256" key="2">
    <source>
        <dbReference type="ARBA" id="ARBA00010988"/>
    </source>
</evidence>
<evidence type="ECO:0000256" key="5">
    <source>
        <dbReference type="ARBA" id="ARBA00023136"/>
    </source>
</evidence>
<keyword evidence="7" id="KW-0812">Transmembrane</keyword>
<dbReference type="GO" id="GO:0042383">
    <property type="term" value="C:sarcolemma"/>
    <property type="evidence" value="ECO:0007669"/>
    <property type="project" value="TreeGrafter"/>
</dbReference>
<proteinExistence type="inferred from homology"/>
<evidence type="ECO:0000313" key="9">
    <source>
        <dbReference type="Proteomes" id="UP001205998"/>
    </source>
</evidence>
<feature type="transmembrane region" description="Helical" evidence="7">
    <location>
        <begin position="33"/>
        <end position="55"/>
    </location>
</feature>
<comment type="caution">
    <text evidence="8">The sequence shown here is derived from an EMBL/GenBank/DDBJ whole genome shotgun (WGS) entry which is preliminary data.</text>
</comment>
<dbReference type="Pfam" id="PF01146">
    <property type="entry name" value="Caveolin"/>
    <property type="match status" value="1"/>
</dbReference>
<accession>A0AAD5B740</accession>
<evidence type="ECO:0000313" key="8">
    <source>
        <dbReference type="EMBL" id="KAI5628419.1"/>
    </source>
</evidence>
<comment type="subcellular location">
    <subcellularLocation>
        <location evidence="1 6">Cell membrane</location>
        <topology evidence="1 6">Peripheral membrane protein</topology>
    </subcellularLocation>
    <subcellularLocation>
        <location evidence="6">Golgi apparatus membrane</location>
        <topology evidence="6">Peripheral membrane protein</topology>
    </subcellularLocation>
    <subcellularLocation>
        <location evidence="6">Membrane</location>
        <location evidence="6">Caveola</location>
        <topology evidence="6">Peripheral membrane protein</topology>
    </subcellularLocation>
</comment>
<dbReference type="GO" id="GO:0000139">
    <property type="term" value="C:Golgi membrane"/>
    <property type="evidence" value="ECO:0007669"/>
    <property type="project" value="UniProtKB-SubCell"/>
</dbReference>
<keyword evidence="9" id="KW-1185">Reference proteome</keyword>
<comment type="function">
    <text evidence="6">May act as a scaffolding protein within caveolar membranes. Interacts directly with G-protein alpha subunits and can functionally regulate their activity.</text>
</comment>
<gene>
    <name evidence="8" type="ORF">C0J50_2909</name>
</gene>
<reference evidence="8" key="1">
    <citation type="submission" date="2018-07" db="EMBL/GenBank/DDBJ databases">
        <title>Comparative genomics of catfishes provides insights into carnivory and benthic adaptation.</title>
        <authorList>
            <person name="Zhang Y."/>
            <person name="Wang D."/>
            <person name="Peng Z."/>
            <person name="Zheng S."/>
            <person name="Shao F."/>
            <person name="Tao W."/>
        </authorList>
    </citation>
    <scope>NUCLEOTIDE SEQUENCE</scope>
    <source>
        <strain evidence="8">Chongqing</strain>
    </source>
</reference>
<comment type="similarity">
    <text evidence="2 6">Belongs to the caveolin family.</text>
</comment>
<evidence type="ECO:0000256" key="6">
    <source>
        <dbReference type="RuleBase" id="RU000680"/>
    </source>
</evidence>
<evidence type="ECO:0000256" key="7">
    <source>
        <dbReference type="SAM" id="Phobius"/>
    </source>
</evidence>
<protein>
    <recommendedName>
        <fullName evidence="6">Caveolin</fullName>
    </recommendedName>
</protein>
<organism evidence="8 9">
    <name type="scientific">Silurus asotus</name>
    <name type="common">Amur catfish</name>
    <name type="synonym">Parasilurus asotus</name>
    <dbReference type="NCBI Taxonomy" id="30991"/>
    <lineage>
        <taxon>Eukaryota</taxon>
        <taxon>Metazoa</taxon>
        <taxon>Chordata</taxon>
        <taxon>Craniata</taxon>
        <taxon>Vertebrata</taxon>
        <taxon>Euteleostomi</taxon>
        <taxon>Actinopterygii</taxon>
        <taxon>Neopterygii</taxon>
        <taxon>Teleostei</taxon>
        <taxon>Ostariophysi</taxon>
        <taxon>Siluriformes</taxon>
        <taxon>Siluridae</taxon>
        <taxon>Silurus</taxon>
    </lineage>
</organism>
<dbReference type="AlphaFoldDB" id="A0AAD5B740"/>
<feature type="non-terminal residue" evidence="8">
    <location>
        <position position="108"/>
    </location>
</feature>
<sequence length="108" mass="12086">QVTFEDGIAAPASVHSFDKLWLLSHALFKVSRLYLYCFFSLLLAGAVALLAGLLFSILSLLHIWLIIAMVQCLLMSMHWVKVVWASVLDLIISSFFFSLGRCYGSICI</sequence>
<dbReference type="GO" id="GO:0051480">
    <property type="term" value="P:regulation of cytosolic calcium ion concentration"/>
    <property type="evidence" value="ECO:0007669"/>
    <property type="project" value="TreeGrafter"/>
</dbReference>
<keyword evidence="3 6" id="KW-1003">Cell membrane</keyword>
<name>A0AAD5B740_SILAS</name>
<evidence type="ECO:0000256" key="1">
    <source>
        <dbReference type="ARBA" id="ARBA00004202"/>
    </source>
</evidence>
<dbReference type="PANTHER" id="PTHR10844">
    <property type="entry name" value="CAVEOLIN"/>
    <property type="match status" value="1"/>
</dbReference>
<dbReference type="GO" id="GO:0030154">
    <property type="term" value="P:cell differentiation"/>
    <property type="evidence" value="ECO:0007669"/>
    <property type="project" value="TreeGrafter"/>
</dbReference>
<evidence type="ECO:0000256" key="4">
    <source>
        <dbReference type="ARBA" id="ARBA00023034"/>
    </source>
</evidence>
<dbReference type="EMBL" id="MU545793">
    <property type="protein sequence ID" value="KAI5628419.1"/>
    <property type="molecule type" value="Genomic_DNA"/>
</dbReference>
<keyword evidence="7" id="KW-1133">Transmembrane helix</keyword>
<dbReference type="InterPro" id="IPR001612">
    <property type="entry name" value="Caveolin"/>
</dbReference>
<dbReference type="GO" id="GO:0005925">
    <property type="term" value="C:focal adhesion"/>
    <property type="evidence" value="ECO:0007669"/>
    <property type="project" value="TreeGrafter"/>
</dbReference>
<dbReference type="PANTHER" id="PTHR10844:SF29">
    <property type="entry name" value="CAVEOLIN"/>
    <property type="match status" value="1"/>
</dbReference>